<dbReference type="EMBL" id="AOFI03000001">
    <property type="protein sequence ID" value="KAF4326070.1"/>
    <property type="molecule type" value="Genomic_DNA"/>
</dbReference>
<dbReference type="AlphaFoldDB" id="A0A8J4SXA3"/>
<dbReference type="InterPro" id="IPR012341">
    <property type="entry name" value="6hp_glycosidase-like_sf"/>
</dbReference>
<dbReference type="GO" id="GO:0005975">
    <property type="term" value="P:carbohydrate metabolic process"/>
    <property type="evidence" value="ECO:0007669"/>
    <property type="project" value="InterPro"/>
</dbReference>
<evidence type="ECO:0000259" key="1">
    <source>
        <dbReference type="Pfam" id="PF22124"/>
    </source>
</evidence>
<proteinExistence type="predicted"/>
<reference evidence="2" key="1">
    <citation type="journal article" date="2015" name="Genom Data">
        <title>Draft genome sequences of Phytophthora kernoviae and Phytophthora ramorum lineage EU2 from Scotland.</title>
        <authorList>
            <person name="Sambles C."/>
            <person name="Schlenzig A."/>
            <person name="O'Neill P."/>
            <person name="Grant M."/>
            <person name="Studholme D.J."/>
        </authorList>
    </citation>
    <scope>NUCLEOTIDE SEQUENCE</scope>
    <source>
        <strain evidence="2">00238/432</strain>
    </source>
</reference>
<feature type="domain" description="Glycosyl hydrolase family 95 catalytic" evidence="1">
    <location>
        <begin position="1"/>
        <end position="144"/>
    </location>
</feature>
<name>A0A8J4SXA3_9STRA</name>
<organism evidence="2 3">
    <name type="scientific">Phytophthora kernoviae 00238/432</name>
    <dbReference type="NCBI Taxonomy" id="1284355"/>
    <lineage>
        <taxon>Eukaryota</taxon>
        <taxon>Sar</taxon>
        <taxon>Stramenopiles</taxon>
        <taxon>Oomycota</taxon>
        <taxon>Peronosporomycetes</taxon>
        <taxon>Peronosporales</taxon>
        <taxon>Peronosporaceae</taxon>
        <taxon>Phytophthora</taxon>
    </lineage>
</organism>
<dbReference type="InterPro" id="IPR054363">
    <property type="entry name" value="GH95_cat"/>
</dbReference>
<dbReference type="Gene3D" id="1.50.10.10">
    <property type="match status" value="1"/>
</dbReference>
<feature type="domain" description="Glycosyl hydrolase family 95 catalytic" evidence="1">
    <location>
        <begin position="147"/>
        <end position="177"/>
    </location>
</feature>
<dbReference type="PANTHER" id="PTHR31084:SF0">
    <property type="entry name" value="ALPHA-L-FUCOSIDASE 2"/>
    <property type="match status" value="1"/>
</dbReference>
<accession>A0A8J4SXA3</accession>
<dbReference type="SUPFAM" id="SSF48208">
    <property type="entry name" value="Six-hairpin glycosidases"/>
    <property type="match status" value="1"/>
</dbReference>
<dbReference type="Proteomes" id="UP000702964">
    <property type="component" value="Unassembled WGS sequence"/>
</dbReference>
<sequence>MKESAEFLLDYLIEDAEGRLITCPSVSPENSYKLPSGEIGVLCAGASMDFQIIEALFNACIRSAELIERDHSFRKELTDALKRIPKPQIGKNGQIQEWMEDYEEVEPGHRHISHLFGLYPGECFTPAQTPELAKAARITLERRALLEHSTLPNLFDNHPPFQIDGNFGGASGIAEMLLQSHTDVQGPGLKPISFNAEAGQSYTYT</sequence>
<reference evidence="2" key="2">
    <citation type="submission" date="2020-02" db="EMBL/GenBank/DDBJ databases">
        <authorList>
            <person name="Studholme D.J."/>
        </authorList>
    </citation>
    <scope>NUCLEOTIDE SEQUENCE</scope>
    <source>
        <strain evidence="2">00238/432</strain>
    </source>
</reference>
<gene>
    <name evidence="2" type="ORF">G195_000119</name>
</gene>
<protein>
    <recommendedName>
        <fullName evidence="1">Glycosyl hydrolase family 95 catalytic domain-containing protein</fullName>
    </recommendedName>
</protein>
<dbReference type="PANTHER" id="PTHR31084">
    <property type="entry name" value="ALPHA-L-FUCOSIDASE 2"/>
    <property type="match status" value="1"/>
</dbReference>
<dbReference type="Pfam" id="PF22124">
    <property type="entry name" value="Glyco_hydro_95_cat"/>
    <property type="match status" value="2"/>
</dbReference>
<evidence type="ECO:0000313" key="2">
    <source>
        <dbReference type="EMBL" id="KAF4326070.1"/>
    </source>
</evidence>
<evidence type="ECO:0000313" key="3">
    <source>
        <dbReference type="Proteomes" id="UP000702964"/>
    </source>
</evidence>
<comment type="caution">
    <text evidence="2">The sequence shown here is derived from an EMBL/GenBank/DDBJ whole genome shotgun (WGS) entry which is preliminary data.</text>
</comment>
<dbReference type="InterPro" id="IPR008928">
    <property type="entry name" value="6-hairpin_glycosidase_sf"/>
</dbReference>
<dbReference type="GO" id="GO:0004560">
    <property type="term" value="F:alpha-L-fucosidase activity"/>
    <property type="evidence" value="ECO:0007669"/>
    <property type="project" value="TreeGrafter"/>
</dbReference>